<protein>
    <recommendedName>
        <fullName evidence="1">BTB domain-containing protein</fullName>
    </recommendedName>
</protein>
<comment type="caution">
    <text evidence="2">The sequence shown here is derived from an EMBL/GenBank/DDBJ whole genome shotgun (WGS) entry which is preliminary data.</text>
</comment>
<dbReference type="Gene3D" id="3.30.710.10">
    <property type="entry name" value="Potassium Channel Kv1.1, Chain A"/>
    <property type="match status" value="1"/>
</dbReference>
<reference evidence="2 3" key="1">
    <citation type="submission" date="2024-10" db="EMBL/GenBank/DDBJ databases">
        <authorList>
            <person name="Kim D."/>
        </authorList>
    </citation>
    <scope>NUCLEOTIDE SEQUENCE [LARGE SCALE GENOMIC DNA]</scope>
    <source>
        <strain evidence="2">BH-2024</strain>
    </source>
</reference>
<evidence type="ECO:0000313" key="2">
    <source>
        <dbReference type="EMBL" id="KAL3114504.1"/>
    </source>
</evidence>
<gene>
    <name evidence="2" type="ORF">niasHT_011633</name>
</gene>
<accession>A0ABD2LJG2</accession>
<dbReference type="Proteomes" id="UP001620626">
    <property type="component" value="Unassembled WGS sequence"/>
</dbReference>
<name>A0ABD2LJG2_9BILA</name>
<dbReference type="EMBL" id="JBICBT010000414">
    <property type="protein sequence ID" value="KAL3114504.1"/>
    <property type="molecule type" value="Genomic_DNA"/>
</dbReference>
<proteinExistence type="predicted"/>
<dbReference type="PANTHER" id="PTHR45774:SF3">
    <property type="entry name" value="BTB (POZ) DOMAIN-CONTAINING 2B-RELATED"/>
    <property type="match status" value="1"/>
</dbReference>
<evidence type="ECO:0000259" key="1">
    <source>
        <dbReference type="Pfam" id="PF00651"/>
    </source>
</evidence>
<dbReference type="Pfam" id="PF00651">
    <property type="entry name" value="BTB"/>
    <property type="match status" value="1"/>
</dbReference>
<dbReference type="InterPro" id="IPR000210">
    <property type="entry name" value="BTB/POZ_dom"/>
</dbReference>
<dbReference type="AlphaFoldDB" id="A0ABD2LJG2"/>
<evidence type="ECO:0000313" key="3">
    <source>
        <dbReference type="Proteomes" id="UP001620626"/>
    </source>
</evidence>
<dbReference type="PANTHER" id="PTHR45774">
    <property type="entry name" value="BTB/POZ DOMAIN-CONTAINING"/>
    <property type="match status" value="1"/>
</dbReference>
<dbReference type="SUPFAM" id="SSF54695">
    <property type="entry name" value="POZ domain"/>
    <property type="match status" value="1"/>
</dbReference>
<feature type="domain" description="BTB" evidence="1">
    <location>
        <begin position="33"/>
        <end position="82"/>
    </location>
</feature>
<keyword evidence="3" id="KW-1185">Reference proteome</keyword>
<dbReference type="InterPro" id="IPR011333">
    <property type="entry name" value="SKP1/BTB/POZ_sf"/>
</dbReference>
<sequence length="105" mass="11825">MNRWRSKCAGQKAADLSNSDNSMIGNKWTKLMLSTGEYADVHFLVGDRDAKVRVPAHKLIFKNASEVFEAMFRFDAKNERAENASANCPVVEVPNVEFPVQYNSN</sequence>
<organism evidence="2 3">
    <name type="scientific">Heterodera trifolii</name>
    <dbReference type="NCBI Taxonomy" id="157864"/>
    <lineage>
        <taxon>Eukaryota</taxon>
        <taxon>Metazoa</taxon>
        <taxon>Ecdysozoa</taxon>
        <taxon>Nematoda</taxon>
        <taxon>Chromadorea</taxon>
        <taxon>Rhabditida</taxon>
        <taxon>Tylenchina</taxon>
        <taxon>Tylenchomorpha</taxon>
        <taxon>Tylenchoidea</taxon>
        <taxon>Heteroderidae</taxon>
        <taxon>Heteroderinae</taxon>
        <taxon>Heterodera</taxon>
    </lineage>
</organism>